<dbReference type="Proteomes" id="UP000623129">
    <property type="component" value="Unassembled WGS sequence"/>
</dbReference>
<dbReference type="EMBL" id="SWLB01000007">
    <property type="protein sequence ID" value="KAF3336219.1"/>
    <property type="molecule type" value="Genomic_DNA"/>
</dbReference>
<proteinExistence type="predicted"/>
<reference evidence="2" key="1">
    <citation type="submission" date="2020-01" db="EMBL/GenBank/DDBJ databases">
        <title>Genome sequence of Kobresia littledalei, the first chromosome-level genome in the family Cyperaceae.</title>
        <authorList>
            <person name="Qu G."/>
        </authorList>
    </citation>
    <scope>NUCLEOTIDE SEQUENCE</scope>
    <source>
        <strain evidence="2">C.B.Clarke</strain>
        <tissue evidence="2">Leaf</tissue>
    </source>
</reference>
<dbReference type="AlphaFoldDB" id="A0A833R6N3"/>
<keyword evidence="3" id="KW-1185">Reference proteome</keyword>
<evidence type="ECO:0000256" key="1">
    <source>
        <dbReference type="SAM" id="Phobius"/>
    </source>
</evidence>
<keyword evidence="1" id="KW-0812">Transmembrane</keyword>
<keyword evidence="1" id="KW-1133">Transmembrane helix</keyword>
<protein>
    <submittedName>
        <fullName evidence="2">Uncharacterized protein</fullName>
    </submittedName>
</protein>
<evidence type="ECO:0000313" key="2">
    <source>
        <dbReference type="EMBL" id="KAF3336219.1"/>
    </source>
</evidence>
<evidence type="ECO:0000313" key="3">
    <source>
        <dbReference type="Proteomes" id="UP000623129"/>
    </source>
</evidence>
<accession>A0A833R6N3</accession>
<sequence>MRGHQASVIYVGRKGIGPWTVPDSLPLRPLLQPTIKRYASTANWKITMLIGALPNLEEDETDSLTRSPLVTCVWLASFLHCILIFCCIYLYDACDLLHMHKLSFAH</sequence>
<organism evidence="2 3">
    <name type="scientific">Carex littledalei</name>
    <dbReference type="NCBI Taxonomy" id="544730"/>
    <lineage>
        <taxon>Eukaryota</taxon>
        <taxon>Viridiplantae</taxon>
        <taxon>Streptophyta</taxon>
        <taxon>Embryophyta</taxon>
        <taxon>Tracheophyta</taxon>
        <taxon>Spermatophyta</taxon>
        <taxon>Magnoliopsida</taxon>
        <taxon>Liliopsida</taxon>
        <taxon>Poales</taxon>
        <taxon>Cyperaceae</taxon>
        <taxon>Cyperoideae</taxon>
        <taxon>Cariceae</taxon>
        <taxon>Carex</taxon>
        <taxon>Carex subgen. Euthyceras</taxon>
    </lineage>
</organism>
<comment type="caution">
    <text evidence="2">The sequence shown here is derived from an EMBL/GenBank/DDBJ whole genome shotgun (WGS) entry which is preliminary data.</text>
</comment>
<name>A0A833R6N3_9POAL</name>
<keyword evidence="1" id="KW-0472">Membrane</keyword>
<gene>
    <name evidence="2" type="ORF">FCM35_KLT18805</name>
</gene>
<feature type="transmembrane region" description="Helical" evidence="1">
    <location>
        <begin position="68"/>
        <end position="91"/>
    </location>
</feature>